<organism evidence="1 2">
    <name type="scientific">Trifolium medium</name>
    <dbReference type="NCBI Taxonomy" id="97028"/>
    <lineage>
        <taxon>Eukaryota</taxon>
        <taxon>Viridiplantae</taxon>
        <taxon>Streptophyta</taxon>
        <taxon>Embryophyta</taxon>
        <taxon>Tracheophyta</taxon>
        <taxon>Spermatophyta</taxon>
        <taxon>Magnoliopsida</taxon>
        <taxon>eudicotyledons</taxon>
        <taxon>Gunneridae</taxon>
        <taxon>Pentapetalae</taxon>
        <taxon>rosids</taxon>
        <taxon>fabids</taxon>
        <taxon>Fabales</taxon>
        <taxon>Fabaceae</taxon>
        <taxon>Papilionoideae</taxon>
        <taxon>50 kb inversion clade</taxon>
        <taxon>NPAAA clade</taxon>
        <taxon>Hologalegina</taxon>
        <taxon>IRL clade</taxon>
        <taxon>Trifolieae</taxon>
        <taxon>Trifolium</taxon>
    </lineage>
</organism>
<evidence type="ECO:0000313" key="2">
    <source>
        <dbReference type="Proteomes" id="UP000265520"/>
    </source>
</evidence>
<evidence type="ECO:0000313" key="1">
    <source>
        <dbReference type="EMBL" id="MCI92211.1"/>
    </source>
</evidence>
<comment type="caution">
    <text evidence="1">The sequence shown here is derived from an EMBL/GenBank/DDBJ whole genome shotgun (WGS) entry which is preliminary data.</text>
</comment>
<name>A0A392VZ13_9FABA</name>
<accession>A0A392VZ13</accession>
<proteinExistence type="predicted"/>
<feature type="non-terminal residue" evidence="1">
    <location>
        <position position="1"/>
    </location>
</feature>
<reference evidence="1 2" key="1">
    <citation type="journal article" date="2018" name="Front. Plant Sci.">
        <title>Red Clover (Trifolium pratense) and Zigzag Clover (T. medium) - A Picture of Genomic Similarities and Differences.</title>
        <authorList>
            <person name="Dluhosova J."/>
            <person name="Istvanek J."/>
            <person name="Nedelnik J."/>
            <person name="Repkova J."/>
        </authorList>
    </citation>
    <scope>NUCLEOTIDE SEQUENCE [LARGE SCALE GENOMIC DNA]</scope>
    <source>
        <strain evidence="2">cv. 10/8</strain>
        <tissue evidence="1">Leaf</tissue>
    </source>
</reference>
<protein>
    <submittedName>
        <fullName evidence="1">Uncharacterized protein</fullName>
    </submittedName>
</protein>
<dbReference type="Proteomes" id="UP000265520">
    <property type="component" value="Unassembled WGS sequence"/>
</dbReference>
<keyword evidence="2" id="KW-1185">Reference proteome</keyword>
<dbReference type="AlphaFoldDB" id="A0A392VZ13"/>
<sequence>PGSPQGPGSSQGAMHGVSVPTGMLVSSSYNVNWIVRIV</sequence>
<dbReference type="EMBL" id="LXQA011294157">
    <property type="protein sequence ID" value="MCI92211.1"/>
    <property type="molecule type" value="Genomic_DNA"/>
</dbReference>